<evidence type="ECO:0000313" key="1">
    <source>
        <dbReference type="EMBL" id="KAK7254934.1"/>
    </source>
</evidence>
<dbReference type="InterPro" id="IPR036249">
    <property type="entry name" value="Thioredoxin-like_sf"/>
</dbReference>
<protein>
    <submittedName>
        <fullName evidence="1">Vitamin k epoxide reductase</fullName>
    </submittedName>
</protein>
<dbReference type="Gene3D" id="3.40.30.10">
    <property type="entry name" value="Glutaredoxin"/>
    <property type="match status" value="2"/>
</dbReference>
<evidence type="ECO:0000313" key="2">
    <source>
        <dbReference type="Proteomes" id="UP001363151"/>
    </source>
</evidence>
<organism evidence="1 2">
    <name type="scientific">Aureococcus anophagefferens</name>
    <name type="common">Harmful bloom alga</name>
    <dbReference type="NCBI Taxonomy" id="44056"/>
    <lineage>
        <taxon>Eukaryota</taxon>
        <taxon>Sar</taxon>
        <taxon>Stramenopiles</taxon>
        <taxon>Ochrophyta</taxon>
        <taxon>Pelagophyceae</taxon>
        <taxon>Pelagomonadales</taxon>
        <taxon>Pelagomonadaceae</taxon>
        <taxon>Aureococcus</taxon>
    </lineage>
</organism>
<dbReference type="PANTHER" id="PTHR34573:SF1">
    <property type="entry name" value="VITAMIN K EPOXIDE REDUCTASE DOMAIN-CONTAINING PROTEIN"/>
    <property type="match status" value="1"/>
</dbReference>
<keyword evidence="2" id="KW-1185">Reference proteome</keyword>
<comment type="caution">
    <text evidence="1">The sequence shown here is derived from an EMBL/GenBank/DDBJ whole genome shotgun (WGS) entry which is preliminary data.</text>
</comment>
<dbReference type="Proteomes" id="UP001363151">
    <property type="component" value="Unassembled WGS sequence"/>
</dbReference>
<proteinExistence type="predicted"/>
<sequence length="291" mass="30663">MRVLLFASAVALAPQQHQPSAVALAPQHQRALQRRAFLSGAAAATTLTTTLTARAAPPIPPNVKCNSFGCVATALEPPPVTQSSTARARRVAERLKALGVEFYGAYWCRFCDEQRQLLGREAAQLVNYVECDAEGLNGNPALCAAAKIRAYPTWATPDGKLYTGVRSLEQLEVIAGLRKEAAKPAPKPGSVAPPPVDGASSREAVAVASKLKAAGAVFYGTYWCPYCDKQRQLFGKAAWSAVPSVECDPRGKGGDPGRCQKADVAAYPTWVIPRGAGVPPAGSAASRPSPR</sequence>
<accession>A0ABR1GFT1</accession>
<dbReference type="SUPFAM" id="SSF52833">
    <property type="entry name" value="Thioredoxin-like"/>
    <property type="match status" value="2"/>
</dbReference>
<dbReference type="EMBL" id="JBBJCI010000011">
    <property type="protein sequence ID" value="KAK7254934.1"/>
    <property type="molecule type" value="Genomic_DNA"/>
</dbReference>
<reference evidence="1 2" key="1">
    <citation type="submission" date="2024-03" db="EMBL/GenBank/DDBJ databases">
        <title>Aureococcus anophagefferens CCMP1851 and Kratosvirus quantuckense: Draft genome of a second virus-susceptible host strain in the model system.</title>
        <authorList>
            <person name="Chase E."/>
            <person name="Truchon A.R."/>
            <person name="Schepens W."/>
            <person name="Wilhelm S.W."/>
        </authorList>
    </citation>
    <scope>NUCLEOTIDE SEQUENCE [LARGE SCALE GENOMIC DNA]</scope>
    <source>
        <strain evidence="1 2">CCMP1851</strain>
    </source>
</reference>
<dbReference type="PANTHER" id="PTHR34573">
    <property type="entry name" value="VKC DOMAIN-CONTAINING PROTEIN"/>
    <property type="match status" value="1"/>
</dbReference>
<dbReference type="CDD" id="cd02961">
    <property type="entry name" value="PDI_a_family"/>
    <property type="match status" value="1"/>
</dbReference>
<gene>
    <name evidence="1" type="ORF">SO694_00138013</name>
</gene>
<name>A0ABR1GFT1_AURAN</name>